<dbReference type="SUPFAM" id="SSF52467">
    <property type="entry name" value="DHS-like NAD/FAD-binding domain"/>
    <property type="match status" value="1"/>
</dbReference>
<dbReference type="Pfam" id="PF02146">
    <property type="entry name" value="SIR2"/>
    <property type="match status" value="1"/>
</dbReference>
<dbReference type="PANTHER" id="PTHR11085">
    <property type="entry name" value="NAD-DEPENDENT PROTEIN DEACYLASE SIRTUIN-5, MITOCHONDRIAL-RELATED"/>
    <property type="match status" value="1"/>
</dbReference>
<evidence type="ECO:0000256" key="4">
    <source>
        <dbReference type="ARBA" id="ARBA00023027"/>
    </source>
</evidence>
<dbReference type="EC" id="2.3.1.286" evidence="5"/>
<feature type="active site" description="Proton acceptor" evidence="5 6">
    <location>
        <position position="127"/>
    </location>
</feature>
<dbReference type="PROSITE" id="PS50305">
    <property type="entry name" value="SIRTUIN"/>
    <property type="match status" value="1"/>
</dbReference>
<keyword evidence="5" id="KW-0963">Cytoplasm</keyword>
<dbReference type="InterPro" id="IPR050134">
    <property type="entry name" value="NAD-dep_sirtuin_deacylases"/>
</dbReference>
<dbReference type="InterPro" id="IPR026591">
    <property type="entry name" value="Sirtuin_cat_small_dom_sf"/>
</dbReference>
<dbReference type="InterPro" id="IPR026587">
    <property type="entry name" value="Sirtuin_class_II"/>
</dbReference>
<dbReference type="RefSeq" id="WP_380016449.1">
    <property type="nucleotide sequence ID" value="NZ_JADIKI010000021.1"/>
</dbReference>
<comment type="cofactor">
    <cofactor evidence="5">
        <name>Zn(2+)</name>
        <dbReference type="ChEBI" id="CHEBI:29105"/>
    </cofactor>
    <text evidence="5">Binds 1 zinc ion per subunit.</text>
</comment>
<feature type="binding site" evidence="5 6">
    <location>
        <position position="186"/>
    </location>
    <ligand>
        <name>Zn(2+)</name>
        <dbReference type="ChEBI" id="CHEBI:29105"/>
    </ligand>
</feature>
<dbReference type="CDD" id="cd01409">
    <property type="entry name" value="SIRT4"/>
    <property type="match status" value="1"/>
</dbReference>
<feature type="domain" description="Deacetylase sirtuin-type" evidence="7">
    <location>
        <begin position="5"/>
        <end position="290"/>
    </location>
</feature>
<name>A0ABW8IDT9_9GAMM</name>
<comment type="function">
    <text evidence="5">NAD-dependent protein deacetylase which modulates the activities of several enzymes which are inactive in their acetylated form.</text>
</comment>
<feature type="binding site" evidence="5">
    <location>
        <position position="270"/>
    </location>
    <ligand>
        <name>NAD(+)</name>
        <dbReference type="ChEBI" id="CHEBI:57540"/>
    </ligand>
</feature>
<dbReference type="Gene3D" id="3.40.50.1220">
    <property type="entry name" value="TPP-binding domain"/>
    <property type="match status" value="1"/>
</dbReference>
<dbReference type="Gene3D" id="3.30.1600.10">
    <property type="entry name" value="SIR2/SIRT2 'Small Domain"/>
    <property type="match status" value="1"/>
</dbReference>
<comment type="catalytic activity">
    <reaction evidence="5">
        <text>N(6)-acetyl-L-lysyl-[protein] + NAD(+) + H2O = 2''-O-acetyl-ADP-D-ribose + nicotinamide + L-lysyl-[protein]</text>
        <dbReference type="Rhea" id="RHEA:43636"/>
        <dbReference type="Rhea" id="RHEA-COMP:9752"/>
        <dbReference type="Rhea" id="RHEA-COMP:10731"/>
        <dbReference type="ChEBI" id="CHEBI:15377"/>
        <dbReference type="ChEBI" id="CHEBI:17154"/>
        <dbReference type="ChEBI" id="CHEBI:29969"/>
        <dbReference type="ChEBI" id="CHEBI:57540"/>
        <dbReference type="ChEBI" id="CHEBI:61930"/>
        <dbReference type="ChEBI" id="CHEBI:83767"/>
        <dbReference type="EC" id="2.3.1.286"/>
    </reaction>
</comment>
<sequence length="290" mass="31558">MALAEAIFPATNDDALQRFVAQHRRLFVLTGAGCSTDSGIPDYRDADGGWKRAQPVTYQAFMGEEFTRKRYWARSLVGWRRFGKALPNPTHHALARLEQLDKLELLLTQNVDGLHQQAGNRNVVDLHGRLDTVRCMGCEHRSPRHALQQALLALNPEWAKLDASDAPDGDADLDGHAFDTFNIPPCPHCGGILKPDVVFFGENVPRDRVTTAIQALEAADAMLVVGSSLMVFSGYRFAHAAAKAGKPIAAINLGRTRADPLLSLKVGQSCAEALAFLHAGVSTTRAEEVA</sequence>
<evidence type="ECO:0000256" key="1">
    <source>
        <dbReference type="ARBA" id="ARBA00022679"/>
    </source>
</evidence>
<feature type="binding site" evidence="5 6">
    <location>
        <position position="138"/>
    </location>
    <ligand>
        <name>Zn(2+)</name>
        <dbReference type="ChEBI" id="CHEBI:29105"/>
    </ligand>
</feature>
<keyword evidence="4 5" id="KW-0520">NAD</keyword>
<dbReference type="InterPro" id="IPR026590">
    <property type="entry name" value="Ssirtuin_cat_dom"/>
</dbReference>
<dbReference type="NCBIfam" id="NF003738">
    <property type="entry name" value="PRK05333.1"/>
    <property type="match status" value="1"/>
</dbReference>
<feature type="binding site" evidence="5">
    <location>
        <begin position="252"/>
        <end position="254"/>
    </location>
    <ligand>
        <name>NAD(+)</name>
        <dbReference type="ChEBI" id="CHEBI:57540"/>
    </ligand>
</feature>
<keyword evidence="3 5" id="KW-0862">Zinc</keyword>
<feature type="binding site" evidence="5">
    <location>
        <begin position="109"/>
        <end position="112"/>
    </location>
    <ligand>
        <name>NAD(+)</name>
        <dbReference type="ChEBI" id="CHEBI:57540"/>
    </ligand>
</feature>
<evidence type="ECO:0000313" key="9">
    <source>
        <dbReference type="Proteomes" id="UP001620409"/>
    </source>
</evidence>
<evidence type="ECO:0000313" key="8">
    <source>
        <dbReference type="EMBL" id="MFK2853326.1"/>
    </source>
</evidence>
<dbReference type="EMBL" id="JADIKI010000021">
    <property type="protein sequence ID" value="MFK2853326.1"/>
    <property type="molecule type" value="Genomic_DNA"/>
</dbReference>
<accession>A0ABW8IDT9</accession>
<proteinExistence type="inferred from homology"/>
<protein>
    <recommendedName>
        <fullName evidence="5">NAD-dependent protein deacetylase</fullName>
        <ecNumber evidence="5">2.3.1.286</ecNumber>
    </recommendedName>
    <alternativeName>
        <fullName evidence="5">Regulatory protein SIR2 homolog</fullName>
    </alternativeName>
</protein>
<feature type="binding site" evidence="5">
    <location>
        <begin position="226"/>
        <end position="228"/>
    </location>
    <ligand>
        <name>NAD(+)</name>
        <dbReference type="ChEBI" id="CHEBI:57540"/>
    </ligand>
</feature>
<dbReference type="PANTHER" id="PTHR11085:SF10">
    <property type="entry name" value="NAD-DEPENDENT PROTEIN DEACYLASE SIRTUIN-5, MITOCHONDRIAL-RELATED"/>
    <property type="match status" value="1"/>
</dbReference>
<comment type="caution">
    <text evidence="5">Lacks conserved residue(s) required for the propagation of feature annotation.</text>
</comment>
<comment type="caution">
    <text evidence="8">The sequence shown here is derived from an EMBL/GenBank/DDBJ whole genome shotgun (WGS) entry which is preliminary data.</text>
</comment>
<dbReference type="HAMAP" id="MF_01967">
    <property type="entry name" value="Sirtuin_ClassII"/>
    <property type="match status" value="1"/>
</dbReference>
<feature type="binding site" evidence="5 6">
    <location>
        <position position="135"/>
    </location>
    <ligand>
        <name>Zn(2+)</name>
        <dbReference type="ChEBI" id="CHEBI:29105"/>
    </ligand>
</feature>
<evidence type="ECO:0000256" key="6">
    <source>
        <dbReference type="PROSITE-ProRule" id="PRU00236"/>
    </source>
</evidence>
<evidence type="ECO:0000256" key="5">
    <source>
        <dbReference type="HAMAP-Rule" id="MF_01967"/>
    </source>
</evidence>
<dbReference type="InterPro" id="IPR029035">
    <property type="entry name" value="DHS-like_NAD/FAD-binding_dom"/>
</dbReference>
<keyword evidence="2 5" id="KW-0479">Metal-binding</keyword>
<keyword evidence="1 5" id="KW-0808">Transferase</keyword>
<keyword evidence="9" id="KW-1185">Reference proteome</keyword>
<evidence type="ECO:0000256" key="2">
    <source>
        <dbReference type="ARBA" id="ARBA00022723"/>
    </source>
</evidence>
<comment type="similarity">
    <text evidence="5">Belongs to the sirtuin family. Class II subfamily.</text>
</comment>
<organism evidence="8 9">
    <name type="scientific">Dyella humi</name>
    <dbReference type="NCBI Taxonomy" id="1770547"/>
    <lineage>
        <taxon>Bacteria</taxon>
        <taxon>Pseudomonadati</taxon>
        <taxon>Pseudomonadota</taxon>
        <taxon>Gammaproteobacteria</taxon>
        <taxon>Lysobacterales</taxon>
        <taxon>Rhodanobacteraceae</taxon>
        <taxon>Dyella</taxon>
    </lineage>
</organism>
<dbReference type="Proteomes" id="UP001620409">
    <property type="component" value="Unassembled WGS sequence"/>
</dbReference>
<evidence type="ECO:0000259" key="7">
    <source>
        <dbReference type="PROSITE" id="PS50305"/>
    </source>
</evidence>
<reference evidence="8 9" key="1">
    <citation type="submission" date="2020-10" db="EMBL/GenBank/DDBJ databases">
        <title>Phylogeny of dyella-like bacteria.</title>
        <authorList>
            <person name="Fu J."/>
        </authorList>
    </citation>
    <scope>NUCLEOTIDE SEQUENCE [LARGE SCALE GENOMIC DNA]</scope>
    <source>
        <strain evidence="8 9">DHG40</strain>
    </source>
</reference>
<evidence type="ECO:0000256" key="3">
    <source>
        <dbReference type="ARBA" id="ARBA00022833"/>
    </source>
</evidence>
<dbReference type="InterPro" id="IPR003000">
    <property type="entry name" value="Sirtuin"/>
</dbReference>
<gene>
    <name evidence="5" type="primary">cobB</name>
    <name evidence="8" type="ORF">ISP18_01780</name>
</gene>
<comment type="subcellular location">
    <subcellularLocation>
        <location evidence="5">Cytoplasm</location>
    </subcellularLocation>
</comment>
<feature type="binding site" evidence="5 6">
    <location>
        <position position="189"/>
    </location>
    <ligand>
        <name>Zn(2+)</name>
        <dbReference type="ChEBI" id="CHEBI:29105"/>
    </ligand>
</feature>